<keyword evidence="2" id="KW-0732">Signal</keyword>
<dbReference type="Proteomes" id="UP001500449">
    <property type="component" value="Unassembled WGS sequence"/>
</dbReference>
<dbReference type="InterPro" id="IPR051398">
    <property type="entry name" value="Polysacch_Deacetylase"/>
</dbReference>
<reference evidence="4 5" key="1">
    <citation type="journal article" date="2019" name="Int. J. Syst. Evol. Microbiol.">
        <title>The Global Catalogue of Microorganisms (GCM) 10K type strain sequencing project: providing services to taxonomists for standard genome sequencing and annotation.</title>
        <authorList>
            <consortium name="The Broad Institute Genomics Platform"/>
            <consortium name="The Broad Institute Genome Sequencing Center for Infectious Disease"/>
            <person name="Wu L."/>
            <person name="Ma J."/>
        </authorList>
    </citation>
    <scope>NUCLEOTIDE SEQUENCE [LARGE SCALE GENOMIC DNA]</scope>
    <source>
        <strain evidence="4 5">JCM 16009</strain>
    </source>
</reference>
<feature type="domain" description="NodB homology" evidence="3">
    <location>
        <begin position="56"/>
        <end position="242"/>
    </location>
</feature>
<proteinExistence type="predicted"/>
<dbReference type="PANTHER" id="PTHR34216:SF3">
    <property type="entry name" value="POLY-BETA-1,6-N-ACETYL-D-GLUCOSAMINE N-DEACETYLASE"/>
    <property type="match status" value="1"/>
</dbReference>
<evidence type="ECO:0000259" key="3">
    <source>
        <dbReference type="PROSITE" id="PS51677"/>
    </source>
</evidence>
<dbReference type="PROSITE" id="PS51677">
    <property type="entry name" value="NODB"/>
    <property type="match status" value="1"/>
</dbReference>
<evidence type="ECO:0000256" key="2">
    <source>
        <dbReference type="ARBA" id="ARBA00022729"/>
    </source>
</evidence>
<dbReference type="InterPro" id="IPR011330">
    <property type="entry name" value="Glyco_hydro/deAcase_b/a-brl"/>
</dbReference>
<gene>
    <name evidence="4" type="ORF">GCM10009836_46590</name>
</gene>
<dbReference type="CDD" id="cd10918">
    <property type="entry name" value="CE4_NodB_like_5s_6s"/>
    <property type="match status" value="1"/>
</dbReference>
<keyword evidence="5" id="KW-1185">Reference proteome</keyword>
<comment type="subcellular location">
    <subcellularLocation>
        <location evidence="1">Secreted</location>
    </subcellularLocation>
</comment>
<dbReference type="Pfam" id="PF01522">
    <property type="entry name" value="Polysacc_deac_1"/>
    <property type="match status" value="1"/>
</dbReference>
<dbReference type="RefSeq" id="WP_344420811.1">
    <property type="nucleotide sequence ID" value="NZ_BAAAQK010000018.1"/>
</dbReference>
<dbReference type="Gene3D" id="3.20.20.370">
    <property type="entry name" value="Glycoside hydrolase/deacetylase"/>
    <property type="match status" value="1"/>
</dbReference>
<comment type="caution">
    <text evidence="4">The sequence shown here is derived from an EMBL/GenBank/DDBJ whole genome shotgun (WGS) entry which is preliminary data.</text>
</comment>
<name>A0ABN2NBX4_9PSEU</name>
<dbReference type="EMBL" id="BAAAQK010000018">
    <property type="protein sequence ID" value="GAA1861129.1"/>
    <property type="molecule type" value="Genomic_DNA"/>
</dbReference>
<dbReference type="SUPFAM" id="SSF88713">
    <property type="entry name" value="Glycoside hydrolase/deacetylase"/>
    <property type="match status" value="1"/>
</dbReference>
<accession>A0ABN2NBX4</accession>
<dbReference type="PANTHER" id="PTHR34216">
    <property type="match status" value="1"/>
</dbReference>
<sequence>MAILCYHSVACGWDDPVSVEPEDFERQCRRLARSGRVVPLSAMLDRLESGREIPARRTVLTFDDGFADYAHFAVPIMRRYGLPAAMYLVAGSLTPEGVPVNWITGLPAEQAPPLLTVEEIKDLRAQGWEFGSHTMRHADLRTLGEEECYRDLKESREIISDLLSESCDVLAYPFGRHSEHVRRAARKAGYRIALALPEEPEERGPFAVSRTGIYRGNGGLTFEAKINPAYAAVRRLRQRLAA</sequence>
<evidence type="ECO:0000313" key="4">
    <source>
        <dbReference type="EMBL" id="GAA1861129.1"/>
    </source>
</evidence>
<evidence type="ECO:0000256" key="1">
    <source>
        <dbReference type="ARBA" id="ARBA00004613"/>
    </source>
</evidence>
<evidence type="ECO:0000313" key="5">
    <source>
        <dbReference type="Proteomes" id="UP001500449"/>
    </source>
</evidence>
<protein>
    <submittedName>
        <fullName evidence="4">Polysaccharide deacetylase family protein</fullName>
    </submittedName>
</protein>
<dbReference type="InterPro" id="IPR002509">
    <property type="entry name" value="NODB_dom"/>
</dbReference>
<organism evidence="4 5">
    <name type="scientific">Pseudonocardia ailaonensis</name>
    <dbReference type="NCBI Taxonomy" id="367279"/>
    <lineage>
        <taxon>Bacteria</taxon>
        <taxon>Bacillati</taxon>
        <taxon>Actinomycetota</taxon>
        <taxon>Actinomycetes</taxon>
        <taxon>Pseudonocardiales</taxon>
        <taxon>Pseudonocardiaceae</taxon>
        <taxon>Pseudonocardia</taxon>
    </lineage>
</organism>